<accession>A0A068T9Q4</accession>
<sequence length="63" mass="7068">MAQEHLDAVEAAIENLVKRRRELVAALVSSITQTHTDELLRAQSALEALYHAKADEQQRMPSI</sequence>
<name>A0A068T9Q4_NEOGA</name>
<proteinExistence type="predicted"/>
<dbReference type="AlphaFoldDB" id="A0A068T9Q4"/>
<dbReference type="EMBL" id="HG938355">
    <property type="protein sequence ID" value="CDN55178.1"/>
    <property type="molecule type" value="Genomic_DNA"/>
</dbReference>
<dbReference type="PATRIC" id="fig|1028801.3.peg.2895"/>
<evidence type="ECO:0000313" key="2">
    <source>
        <dbReference type="Proteomes" id="UP000028186"/>
    </source>
</evidence>
<organism evidence="1 2">
    <name type="scientific">Neorhizobium galegae bv. officinalis bv. officinalis str. HAMBI 1141</name>
    <dbReference type="NCBI Taxonomy" id="1028801"/>
    <lineage>
        <taxon>Bacteria</taxon>
        <taxon>Pseudomonadati</taxon>
        <taxon>Pseudomonadota</taxon>
        <taxon>Alphaproteobacteria</taxon>
        <taxon>Hyphomicrobiales</taxon>
        <taxon>Rhizobiaceae</taxon>
        <taxon>Rhizobium/Agrobacterium group</taxon>
        <taxon>Neorhizobium</taxon>
    </lineage>
</organism>
<protein>
    <submittedName>
        <fullName evidence="1">Uncharacterized protein</fullName>
    </submittedName>
</protein>
<dbReference type="eggNOG" id="ENOG50312KE">
    <property type="taxonomic scope" value="Bacteria"/>
</dbReference>
<dbReference type="KEGG" id="ngl:RG1141_CH28410"/>
<dbReference type="Proteomes" id="UP000028186">
    <property type="component" value="Chromosome I"/>
</dbReference>
<dbReference type="RefSeq" id="WP_038544740.1">
    <property type="nucleotide sequence ID" value="NZ_HG938355.1"/>
</dbReference>
<reference evidence="2" key="1">
    <citation type="journal article" date="2014" name="BMC Genomics">
        <title>Genome sequencing of two Neorhizobium galegae strains reveals a noeT gene responsible for the unusual acetylation of the nodulation factors.</title>
        <authorList>
            <person name="Osterman J."/>
            <person name="Marsh J."/>
            <person name="Laine P.K."/>
            <person name="Zeng Z."/>
            <person name="Alatalo E."/>
            <person name="Sullivan J.T."/>
            <person name="Young J.P."/>
            <person name="Thomas-Oates J."/>
            <person name="Paulin L."/>
            <person name="Lindstrom K."/>
        </authorList>
    </citation>
    <scope>NUCLEOTIDE SEQUENCE [LARGE SCALE GENOMIC DNA]</scope>
    <source>
        <strain evidence="2">HAMBI 1141</strain>
    </source>
</reference>
<evidence type="ECO:0000313" key="1">
    <source>
        <dbReference type="EMBL" id="CDN55178.1"/>
    </source>
</evidence>
<dbReference type="HOGENOM" id="CLU_2881267_0_0_5"/>
<gene>
    <name evidence="1" type="ORF">RG1141_CH28410</name>
</gene>